<dbReference type="Pfam" id="PF13237">
    <property type="entry name" value="Fer4_10"/>
    <property type="match status" value="1"/>
</dbReference>
<dbReference type="AlphaFoldDB" id="A0A6I6JB65"/>
<dbReference type="Gene3D" id="3.30.70.20">
    <property type="match status" value="1"/>
</dbReference>
<proteinExistence type="predicted"/>
<evidence type="ECO:0000256" key="6">
    <source>
        <dbReference type="ARBA" id="ARBA00023136"/>
    </source>
</evidence>
<keyword evidence="4" id="KW-0408">Iron</keyword>
<organism evidence="9 10">
    <name type="scientific">Pseudodesulfovibrio cashew</name>
    <dbReference type="NCBI Taxonomy" id="2678688"/>
    <lineage>
        <taxon>Bacteria</taxon>
        <taxon>Pseudomonadati</taxon>
        <taxon>Thermodesulfobacteriota</taxon>
        <taxon>Desulfovibrionia</taxon>
        <taxon>Desulfovibrionales</taxon>
        <taxon>Desulfovibrionaceae</taxon>
    </lineage>
</organism>
<evidence type="ECO:0000256" key="2">
    <source>
        <dbReference type="ARBA" id="ARBA00022475"/>
    </source>
</evidence>
<feature type="transmembrane region" description="Helical" evidence="7">
    <location>
        <begin position="133"/>
        <end position="150"/>
    </location>
</feature>
<name>A0A6I6JB65_9BACT</name>
<keyword evidence="7" id="KW-1133">Transmembrane helix</keyword>
<dbReference type="PANTHER" id="PTHR30224">
    <property type="entry name" value="ELECTRON TRANSPORT PROTEIN"/>
    <property type="match status" value="1"/>
</dbReference>
<feature type="domain" description="4Fe-4S ferredoxin-type" evidence="8">
    <location>
        <begin position="251"/>
        <end position="277"/>
    </location>
</feature>
<reference evidence="9 10" key="1">
    <citation type="submission" date="2019-11" db="EMBL/GenBank/DDBJ databases">
        <authorList>
            <person name="Zheng R.K."/>
            <person name="Sun C.M."/>
        </authorList>
    </citation>
    <scope>NUCLEOTIDE SEQUENCE [LARGE SCALE GENOMIC DNA]</scope>
    <source>
        <strain evidence="9 10">SRB007</strain>
    </source>
</reference>
<keyword evidence="7" id="KW-0812">Transmembrane</keyword>
<feature type="transmembrane region" description="Helical" evidence="7">
    <location>
        <begin position="200"/>
        <end position="218"/>
    </location>
</feature>
<gene>
    <name evidence="9" type="ORF">GM415_07715</name>
</gene>
<evidence type="ECO:0000259" key="8">
    <source>
        <dbReference type="PROSITE" id="PS51379"/>
    </source>
</evidence>
<dbReference type="InterPro" id="IPR052378">
    <property type="entry name" value="NosR_regulator"/>
</dbReference>
<evidence type="ECO:0000256" key="3">
    <source>
        <dbReference type="ARBA" id="ARBA00022723"/>
    </source>
</evidence>
<feature type="transmembrane region" description="Helical" evidence="7">
    <location>
        <begin position="12"/>
        <end position="36"/>
    </location>
</feature>
<evidence type="ECO:0000256" key="7">
    <source>
        <dbReference type="SAM" id="Phobius"/>
    </source>
</evidence>
<sequence>MKFPLSPVRFRLALQAAFTLFNLYVGFRFAAFLAWAGGHSPDYVPKPGAVEGFLPISALLGLRHLVNSGQWDFIHPAGLTIFLAVLGMAVLFRKGFCGYVCPVGFLSNLLDHAGRRVGLSRVPPKVVDYPLTALKYLGMGFFLFSVFFAMDTRSLEAFLTGPYNSVADARMLGFFMSPSGLSLMVLGGFGLFSLVVRGAWCRYLCPYGALLGLLSWFGPVAVSRDRDKCVSCGKCAKGCPAGIRVDLKQTVRTPECIGCMECVGACPVDGCLEARAAGRRIPWPVVGLGAVCVLLLFWVWAKTTGHWDSTMPQAMLARLYAPFAAGN</sequence>
<keyword evidence="10" id="KW-1185">Reference proteome</keyword>
<evidence type="ECO:0000313" key="9">
    <source>
        <dbReference type="EMBL" id="QGY40016.1"/>
    </source>
</evidence>
<evidence type="ECO:0000256" key="1">
    <source>
        <dbReference type="ARBA" id="ARBA00004236"/>
    </source>
</evidence>
<dbReference type="Proteomes" id="UP000428328">
    <property type="component" value="Chromosome"/>
</dbReference>
<dbReference type="PROSITE" id="PS00198">
    <property type="entry name" value="4FE4S_FER_1"/>
    <property type="match status" value="1"/>
</dbReference>
<keyword evidence="5" id="KW-0411">Iron-sulfur</keyword>
<keyword evidence="6 7" id="KW-0472">Membrane</keyword>
<dbReference type="PANTHER" id="PTHR30224:SF4">
    <property type="entry name" value="ELECTRON TRANSPORT PROTEIN YCCM-RELATED"/>
    <property type="match status" value="1"/>
</dbReference>
<dbReference type="EMBL" id="CP046400">
    <property type="protein sequence ID" value="QGY40016.1"/>
    <property type="molecule type" value="Genomic_DNA"/>
</dbReference>
<dbReference type="GO" id="GO:0051536">
    <property type="term" value="F:iron-sulfur cluster binding"/>
    <property type="evidence" value="ECO:0007669"/>
    <property type="project" value="UniProtKB-KW"/>
</dbReference>
<dbReference type="GO" id="GO:0005886">
    <property type="term" value="C:plasma membrane"/>
    <property type="evidence" value="ECO:0007669"/>
    <property type="project" value="UniProtKB-SubCell"/>
</dbReference>
<dbReference type="RefSeq" id="WP_158947240.1">
    <property type="nucleotide sequence ID" value="NZ_CP046400.1"/>
</dbReference>
<protein>
    <submittedName>
        <fullName evidence="9">4Fe-4S binding protein</fullName>
    </submittedName>
</protein>
<feature type="transmembrane region" description="Helical" evidence="7">
    <location>
        <begin position="171"/>
        <end position="194"/>
    </location>
</feature>
<keyword evidence="3" id="KW-0479">Metal-binding</keyword>
<keyword evidence="2" id="KW-1003">Cell membrane</keyword>
<dbReference type="SUPFAM" id="SSF54862">
    <property type="entry name" value="4Fe-4S ferredoxins"/>
    <property type="match status" value="1"/>
</dbReference>
<comment type="subcellular location">
    <subcellularLocation>
        <location evidence="1">Cell membrane</location>
    </subcellularLocation>
</comment>
<dbReference type="InterPro" id="IPR017896">
    <property type="entry name" value="4Fe4S_Fe-S-bd"/>
</dbReference>
<evidence type="ECO:0000256" key="5">
    <source>
        <dbReference type="ARBA" id="ARBA00023014"/>
    </source>
</evidence>
<feature type="domain" description="4Fe-4S ferredoxin-type" evidence="8">
    <location>
        <begin position="220"/>
        <end position="250"/>
    </location>
</feature>
<dbReference type="GO" id="GO:0046872">
    <property type="term" value="F:metal ion binding"/>
    <property type="evidence" value="ECO:0007669"/>
    <property type="project" value="UniProtKB-KW"/>
</dbReference>
<feature type="transmembrane region" description="Helical" evidence="7">
    <location>
        <begin position="73"/>
        <end position="92"/>
    </location>
</feature>
<feature type="transmembrane region" description="Helical" evidence="7">
    <location>
        <begin position="281"/>
        <end position="301"/>
    </location>
</feature>
<dbReference type="PROSITE" id="PS51379">
    <property type="entry name" value="4FE4S_FER_2"/>
    <property type="match status" value="2"/>
</dbReference>
<dbReference type="InterPro" id="IPR017900">
    <property type="entry name" value="4Fe4S_Fe_S_CS"/>
</dbReference>
<accession>A0A6I6JB65</accession>
<evidence type="ECO:0000313" key="10">
    <source>
        <dbReference type="Proteomes" id="UP000428328"/>
    </source>
</evidence>
<evidence type="ECO:0000256" key="4">
    <source>
        <dbReference type="ARBA" id="ARBA00023004"/>
    </source>
</evidence>
<dbReference type="KEGG" id="psel:GM415_07715"/>
<dbReference type="Pfam" id="PF12801">
    <property type="entry name" value="Fer4_5"/>
    <property type="match status" value="2"/>
</dbReference>